<evidence type="ECO:0000313" key="3">
    <source>
        <dbReference type="Proteomes" id="UP000053157"/>
    </source>
</evidence>
<dbReference type="InterPro" id="IPR007404">
    <property type="entry name" value="YdjM-like"/>
</dbReference>
<evidence type="ECO:0000313" key="2">
    <source>
        <dbReference type="EMBL" id="KTG26714.1"/>
    </source>
</evidence>
<feature type="transmembrane region" description="Helical" evidence="1">
    <location>
        <begin position="129"/>
        <end position="146"/>
    </location>
</feature>
<gene>
    <name evidence="2" type="ORF">AUR66_15820</name>
</gene>
<dbReference type="OrthoDB" id="200338at2157"/>
<dbReference type="Proteomes" id="UP000053157">
    <property type="component" value="Unassembled WGS sequence"/>
</dbReference>
<proteinExistence type="predicted"/>
<keyword evidence="1" id="KW-0472">Membrane</keyword>
<dbReference type="GO" id="GO:0016787">
    <property type="term" value="F:hydrolase activity"/>
    <property type="evidence" value="ECO:0007669"/>
    <property type="project" value="UniProtKB-KW"/>
</dbReference>
<feature type="transmembrane region" description="Helical" evidence="1">
    <location>
        <begin position="85"/>
        <end position="109"/>
    </location>
</feature>
<protein>
    <submittedName>
        <fullName evidence="2">Metal-dependent hydrolase</fullName>
    </submittedName>
</protein>
<keyword evidence="2" id="KW-0378">Hydrolase</keyword>
<comment type="caution">
    <text evidence="2">The sequence shown here is derived from an EMBL/GenBank/DDBJ whole genome shotgun (WGS) entry which is preliminary data.</text>
</comment>
<dbReference type="AlphaFoldDB" id="A0A0W1SKB9"/>
<keyword evidence="1" id="KW-1133">Transmembrane helix</keyword>
<evidence type="ECO:0000256" key="1">
    <source>
        <dbReference type="SAM" id="Phobius"/>
    </source>
</evidence>
<dbReference type="EMBL" id="LOPV01000215">
    <property type="protein sequence ID" value="KTG26714.1"/>
    <property type="molecule type" value="Genomic_DNA"/>
</dbReference>
<name>A0A0W1SKB9_9EURY</name>
<keyword evidence="3" id="KW-1185">Reference proteome</keyword>
<dbReference type="Pfam" id="PF04307">
    <property type="entry name" value="YdjM"/>
    <property type="match status" value="1"/>
</dbReference>
<organism evidence="2 3">
    <name type="scientific">Haloferax profundi</name>
    <dbReference type="NCBI Taxonomy" id="1544718"/>
    <lineage>
        <taxon>Archaea</taxon>
        <taxon>Methanobacteriati</taxon>
        <taxon>Methanobacteriota</taxon>
        <taxon>Stenosarchaea group</taxon>
        <taxon>Halobacteria</taxon>
        <taxon>Halobacteriales</taxon>
        <taxon>Haloferacaceae</taxon>
        <taxon>Haloferax</taxon>
    </lineage>
</organism>
<feature type="transmembrane region" description="Helical" evidence="1">
    <location>
        <begin position="57"/>
        <end position="78"/>
    </location>
</feature>
<reference evidence="2 3" key="1">
    <citation type="submission" date="2015-12" db="EMBL/GenBank/DDBJ databases">
        <title>Haloferax profundi sp. nov. isolated from the Discovery deep brine-seawater interface in the Red Sea.</title>
        <authorList>
            <person name="Zhang G."/>
            <person name="Stingl U."/>
            <person name="Rashid M."/>
        </authorList>
    </citation>
    <scope>NUCLEOTIDE SEQUENCE [LARGE SCALE GENOMIC DNA]</scope>
    <source>
        <strain evidence="2 3">SB29</strain>
    </source>
</reference>
<keyword evidence="1" id="KW-0812">Transmembrane</keyword>
<sequence length="195" mass="21702">MWPWEHVAVGYILVSLWARVAKRPLDGRAVLAVLVGTQFPDLVDKPLAWSLDVLPSGISLGHSIFVSIPLSILVVLVARRFEVTTVGVAFALGYLSHIPADLFYSGFFFGNYGALESFLWPISHGPDSSAAGLFTQTWYYLSRFLVYIRRPEAWAYLLFEVLLLGSAFLAWVTDGRPGLSLVKRSVNGIRRSVTR</sequence>
<feature type="transmembrane region" description="Helical" evidence="1">
    <location>
        <begin position="153"/>
        <end position="172"/>
    </location>
</feature>
<accession>A0A0W1SKB9</accession>
<dbReference type="RefSeq" id="WP_058572449.1">
    <property type="nucleotide sequence ID" value="NZ_LOPV01000215.1"/>
</dbReference>